<organism evidence="3 4">
    <name type="scientific">Niastella soli</name>
    <dbReference type="NCBI Taxonomy" id="2821487"/>
    <lineage>
        <taxon>Bacteria</taxon>
        <taxon>Pseudomonadati</taxon>
        <taxon>Bacteroidota</taxon>
        <taxon>Chitinophagia</taxon>
        <taxon>Chitinophagales</taxon>
        <taxon>Chitinophagaceae</taxon>
        <taxon>Niastella</taxon>
    </lineage>
</organism>
<dbReference type="Pfam" id="PF09992">
    <property type="entry name" value="NAGPA"/>
    <property type="match status" value="1"/>
</dbReference>
<evidence type="ECO:0000313" key="4">
    <source>
        <dbReference type="Proteomes" id="UP000677244"/>
    </source>
</evidence>
<feature type="domain" description="Phosphodiester glycosidase" evidence="2">
    <location>
        <begin position="63"/>
        <end position="208"/>
    </location>
</feature>
<proteinExistence type="predicted"/>
<evidence type="ECO:0000313" key="3">
    <source>
        <dbReference type="EMBL" id="MBO9202580.1"/>
    </source>
</evidence>
<dbReference type="EMBL" id="JAGHKO010000004">
    <property type="protein sequence ID" value="MBO9202580.1"/>
    <property type="molecule type" value="Genomic_DNA"/>
</dbReference>
<accession>A0ABS3YXC3</accession>
<feature type="chain" id="PRO_5046817372" evidence="1">
    <location>
        <begin position="19"/>
        <end position="230"/>
    </location>
</feature>
<dbReference type="RefSeq" id="WP_209140625.1">
    <property type="nucleotide sequence ID" value="NZ_JAGHKO010000004.1"/>
</dbReference>
<keyword evidence="3" id="KW-0326">Glycosidase</keyword>
<comment type="caution">
    <text evidence="3">The sequence shown here is derived from an EMBL/GenBank/DDBJ whole genome shotgun (WGS) entry which is preliminary data.</text>
</comment>
<dbReference type="PANTHER" id="PTHR40446:SF2">
    <property type="entry name" value="N-ACETYLGLUCOSAMINE-1-PHOSPHODIESTER ALPHA-N-ACETYLGLUCOSAMINIDASE"/>
    <property type="match status" value="1"/>
</dbReference>
<name>A0ABS3YXC3_9BACT</name>
<gene>
    <name evidence="3" type="ORF">J7I42_19990</name>
</gene>
<keyword evidence="3" id="KW-0378">Hydrolase</keyword>
<protein>
    <submittedName>
        <fullName evidence="3">Phosphodiester glycosidase family protein</fullName>
    </submittedName>
</protein>
<keyword evidence="4" id="KW-1185">Reference proteome</keyword>
<dbReference type="GO" id="GO:0016798">
    <property type="term" value="F:hydrolase activity, acting on glycosyl bonds"/>
    <property type="evidence" value="ECO:0007669"/>
    <property type="project" value="UniProtKB-KW"/>
</dbReference>
<dbReference type="PANTHER" id="PTHR40446">
    <property type="entry name" value="N-ACETYLGLUCOSAMINE-1-PHOSPHODIESTER ALPHA-N-ACETYLGLUCOSAMINIDASE"/>
    <property type="match status" value="1"/>
</dbReference>
<reference evidence="3 4" key="1">
    <citation type="submission" date="2021-03" db="EMBL/GenBank/DDBJ databases">
        <title>Assistant Professor.</title>
        <authorList>
            <person name="Huq M.A."/>
        </authorList>
    </citation>
    <scope>NUCLEOTIDE SEQUENCE [LARGE SCALE GENOMIC DNA]</scope>
    <source>
        <strain evidence="3 4">MAH-29</strain>
    </source>
</reference>
<keyword evidence="1" id="KW-0732">Signal</keyword>
<dbReference type="Proteomes" id="UP000677244">
    <property type="component" value="Unassembled WGS sequence"/>
</dbReference>
<dbReference type="InterPro" id="IPR018711">
    <property type="entry name" value="NAGPA"/>
</dbReference>
<evidence type="ECO:0000259" key="2">
    <source>
        <dbReference type="Pfam" id="PF09992"/>
    </source>
</evidence>
<sequence length="230" mass="25729">MKHIIYLLLTLLPINLLAQDKIIDYIVNDPQRIHFYYKNEKGVKFNTIQSLKEWLQSKKQHLLFATNGGMFTPEYTPVGLYIENFKMIKGVNHVKGGGNFGLKPNGIFFLTANNEAKICKTEDFKDNGKVKYATQSGPMLVIANEIHPAFNKNSSNLNIRSGVGILPNGSVLFAISNEAVTLYEFAMYFKQKGCRNALYLDGAISEMYCPDKGLNQIGGSFGVMIGLTEK</sequence>
<evidence type="ECO:0000256" key="1">
    <source>
        <dbReference type="SAM" id="SignalP"/>
    </source>
</evidence>
<feature type="signal peptide" evidence="1">
    <location>
        <begin position="1"/>
        <end position="18"/>
    </location>
</feature>